<comment type="caution">
    <text evidence="1">The sequence shown here is derived from an EMBL/GenBank/DDBJ whole genome shotgun (WGS) entry which is preliminary data.</text>
</comment>
<dbReference type="RefSeq" id="WP_104428546.1">
    <property type="nucleotide sequence ID" value="NZ_PTIZ01000004.1"/>
</dbReference>
<gene>
    <name evidence="1" type="ORF">B0F87_104126</name>
</gene>
<dbReference type="EMBL" id="PTIZ01000004">
    <property type="protein sequence ID" value="PPK76036.1"/>
    <property type="molecule type" value="Genomic_DNA"/>
</dbReference>
<name>A0A2S6HF17_9GAMM</name>
<accession>A0A2S6HF17</accession>
<evidence type="ECO:0000313" key="1">
    <source>
        <dbReference type="EMBL" id="PPK76036.1"/>
    </source>
</evidence>
<reference evidence="1 2" key="1">
    <citation type="submission" date="2018-02" db="EMBL/GenBank/DDBJ databases">
        <title>Subsurface microbial communities from deep shales in Ohio and West Virginia, USA.</title>
        <authorList>
            <person name="Wrighton K."/>
        </authorList>
    </citation>
    <scope>NUCLEOTIDE SEQUENCE [LARGE SCALE GENOMIC DNA]</scope>
    <source>
        <strain evidence="1 2">OWC-DMM</strain>
    </source>
</reference>
<evidence type="ECO:0000313" key="2">
    <source>
        <dbReference type="Proteomes" id="UP000240010"/>
    </source>
</evidence>
<dbReference type="AlphaFoldDB" id="A0A2S6HF17"/>
<organism evidence="1 2">
    <name type="scientific">Methylobacter tundripaludum</name>
    <dbReference type="NCBI Taxonomy" id="173365"/>
    <lineage>
        <taxon>Bacteria</taxon>
        <taxon>Pseudomonadati</taxon>
        <taxon>Pseudomonadota</taxon>
        <taxon>Gammaproteobacteria</taxon>
        <taxon>Methylococcales</taxon>
        <taxon>Methylococcaceae</taxon>
        <taxon>Methylobacter</taxon>
    </lineage>
</organism>
<proteinExistence type="predicted"/>
<sequence length="108" mass="12131">MNINNNPTIDELKNIFAACDDDAGHHVLWVEKSGEVKLSVVPEHLTPVGFEEATNQMQMRYETFVQGNKYVGKSAAADQSFMQSIFESLLKAWPSAKGRSTVDYIDMF</sequence>
<protein>
    <submittedName>
        <fullName evidence="1">Uncharacterized protein</fullName>
    </submittedName>
</protein>
<dbReference type="Proteomes" id="UP000240010">
    <property type="component" value="Unassembled WGS sequence"/>
</dbReference>